<evidence type="ECO:0000256" key="2">
    <source>
        <dbReference type="ARBA" id="ARBA00022553"/>
    </source>
</evidence>
<sequence>MAPTNLLELLERAAAGSEDNGMSAYSPGYIAGPAKRLSYNELLQFAQGNAPILHHIPGVTDSTVFLLHFDDHLDGFEWLWSVIAAGHLPAISTPMTNDMGQRKRHLLHLETLLHHPVIITRDRLVPDFADLGDKLHIRTIEDLQSRNGLHDMEKPRQKARHELAALMLTSGSTGNAKAVELRHGQILEAVRGKALHHGTKHEDTFFNWIGLDHVANLTEVHLHAMSLAANQVHVSAIDLLADPMTFLRVISKHQVAYTFAPNFFLASLRKCLEREDSSKTQLNLSSLRALISGGEANVTETCEAVTNLLAQYKAPKNFVRPGFGMTETCAGSIYGLDCPAYDVKRRTEFTSLGSSVPGLSMRVVKDDGLVALANEIGDLQVSGSMVFRGYYNNPSATEDAFTSDGWFMTGDRAYIDVAGNLNLSGRAKESIIINGVKHFPHELEAAIEDAKIRGVEPSYTVTFAHRPKGSQTEALCVLYLPSYESNDVKSRVETRSAISEIAVRQCSARPHLILPLGKDVFFKTSLGKLSRTKMRVAFENGSYAVYEELNDHYLQSWQTSQCQSSTTATENMILRIFSSIVEAPESDLGIEQSLFDLGVSSVELLRIVSAVNKELKPSKPATIASVMLNPTIRKLAASLEPSAAGTYTPAVTIQSRGSRTPLWLVHPGVGEVLIFFGLAKYITDRPVYALRSRGFDGEPFFESISDCVAKYYSEMKRIQPQGPYAIAGYSYGGTIAFELSKIMRKQGDQIKFLGVIDQPPNIQARMHYSNWTNVAITLAKFVEIVDESETDALYQRLRDLSRDEVLSHLLSMTTQEHLNTMAMDKSKLSRWADLALNNHAMARQYEPSGRAPAMDVFYADRPDGFYAKTGEEMMMKHLYQWQEFTEDGVAFHRVHGTHNDMLRGGNVASFYRTLEAAMQDRGV</sequence>
<dbReference type="PROSITE" id="PS00012">
    <property type="entry name" value="PHOSPHOPANTETHEINE"/>
    <property type="match status" value="1"/>
</dbReference>
<dbReference type="InterPro" id="IPR029058">
    <property type="entry name" value="AB_hydrolase_fold"/>
</dbReference>
<evidence type="ECO:0000313" key="5">
    <source>
        <dbReference type="Proteomes" id="UP001161017"/>
    </source>
</evidence>
<evidence type="ECO:0000256" key="1">
    <source>
        <dbReference type="ARBA" id="ARBA00022450"/>
    </source>
</evidence>
<comment type="caution">
    <text evidence="4">The sequence shown here is derived from an EMBL/GenBank/DDBJ whole genome shotgun (WGS) entry which is preliminary data.</text>
</comment>
<dbReference type="PROSITE" id="PS50075">
    <property type="entry name" value="CARRIER"/>
    <property type="match status" value="1"/>
</dbReference>
<dbReference type="SUPFAM" id="SSF56801">
    <property type="entry name" value="Acetyl-CoA synthetase-like"/>
    <property type="match status" value="1"/>
</dbReference>
<dbReference type="GO" id="GO:0031957">
    <property type="term" value="F:very long-chain fatty acid-CoA ligase activity"/>
    <property type="evidence" value="ECO:0007669"/>
    <property type="project" value="TreeGrafter"/>
</dbReference>
<dbReference type="InterPro" id="IPR042099">
    <property type="entry name" value="ANL_N_sf"/>
</dbReference>
<dbReference type="AlphaFoldDB" id="A0AA43TXS4"/>
<dbReference type="GO" id="GO:0006633">
    <property type="term" value="P:fatty acid biosynthetic process"/>
    <property type="evidence" value="ECO:0007669"/>
    <property type="project" value="TreeGrafter"/>
</dbReference>
<dbReference type="Gene3D" id="3.30.300.30">
    <property type="match status" value="1"/>
</dbReference>
<dbReference type="Gene3D" id="3.40.50.1820">
    <property type="entry name" value="alpha/beta hydrolase"/>
    <property type="match status" value="1"/>
</dbReference>
<gene>
    <name evidence="4" type="ORF">OHK93_001490</name>
</gene>
<dbReference type="PROSITE" id="PS00455">
    <property type="entry name" value="AMP_BINDING"/>
    <property type="match status" value="1"/>
</dbReference>
<dbReference type="InterPro" id="IPR000873">
    <property type="entry name" value="AMP-dep_synth/lig_dom"/>
</dbReference>
<keyword evidence="1" id="KW-0596">Phosphopantetheine</keyword>
<dbReference type="Gene3D" id="3.40.50.12780">
    <property type="entry name" value="N-terminal domain of ligase-like"/>
    <property type="match status" value="1"/>
</dbReference>
<organism evidence="4 5">
    <name type="scientific">Ramalina farinacea</name>
    <dbReference type="NCBI Taxonomy" id="258253"/>
    <lineage>
        <taxon>Eukaryota</taxon>
        <taxon>Fungi</taxon>
        <taxon>Dikarya</taxon>
        <taxon>Ascomycota</taxon>
        <taxon>Pezizomycotina</taxon>
        <taxon>Lecanoromycetes</taxon>
        <taxon>OSLEUM clade</taxon>
        <taxon>Lecanoromycetidae</taxon>
        <taxon>Lecanorales</taxon>
        <taxon>Lecanorineae</taxon>
        <taxon>Ramalinaceae</taxon>
        <taxon>Ramalina</taxon>
    </lineage>
</organism>
<dbReference type="InterPro" id="IPR006162">
    <property type="entry name" value="Ppantetheine_attach_site"/>
</dbReference>
<dbReference type="InterPro" id="IPR020845">
    <property type="entry name" value="AMP-binding_CS"/>
</dbReference>
<dbReference type="InterPro" id="IPR001031">
    <property type="entry name" value="Thioesterase"/>
</dbReference>
<proteinExistence type="predicted"/>
<dbReference type="Gene3D" id="1.10.1200.10">
    <property type="entry name" value="ACP-like"/>
    <property type="match status" value="1"/>
</dbReference>
<dbReference type="Pfam" id="PF00501">
    <property type="entry name" value="AMP-binding"/>
    <property type="match status" value="1"/>
</dbReference>
<dbReference type="InterPro" id="IPR045851">
    <property type="entry name" value="AMP-bd_C_sf"/>
</dbReference>
<protein>
    <submittedName>
        <fullName evidence="4">NRPS-like protein biosynthetic cluster</fullName>
    </submittedName>
</protein>
<keyword evidence="5" id="KW-1185">Reference proteome</keyword>
<evidence type="ECO:0000313" key="4">
    <source>
        <dbReference type="EMBL" id="MDI1490290.1"/>
    </source>
</evidence>
<dbReference type="EMBL" id="JAPUFD010000011">
    <property type="protein sequence ID" value="MDI1490290.1"/>
    <property type="molecule type" value="Genomic_DNA"/>
</dbReference>
<dbReference type="PANTHER" id="PTHR24096:SF267">
    <property type="entry name" value="MALONATE--COA LIGASE ACSF3, MITOCHONDRIAL"/>
    <property type="match status" value="1"/>
</dbReference>
<dbReference type="InterPro" id="IPR036736">
    <property type="entry name" value="ACP-like_sf"/>
</dbReference>
<feature type="domain" description="Carrier" evidence="3">
    <location>
        <begin position="564"/>
        <end position="643"/>
    </location>
</feature>
<dbReference type="InterPro" id="IPR009081">
    <property type="entry name" value="PP-bd_ACP"/>
</dbReference>
<dbReference type="Proteomes" id="UP001161017">
    <property type="component" value="Unassembled WGS sequence"/>
</dbReference>
<dbReference type="SUPFAM" id="SSF53474">
    <property type="entry name" value="alpha/beta-Hydrolases"/>
    <property type="match status" value="1"/>
</dbReference>
<name>A0AA43TXS4_9LECA</name>
<accession>A0AA43TXS4</accession>
<dbReference type="SUPFAM" id="SSF47336">
    <property type="entry name" value="ACP-like"/>
    <property type="match status" value="1"/>
</dbReference>
<dbReference type="Pfam" id="PF00550">
    <property type="entry name" value="PP-binding"/>
    <property type="match status" value="1"/>
</dbReference>
<keyword evidence="2" id="KW-0597">Phosphoprotein</keyword>
<dbReference type="Pfam" id="PF00975">
    <property type="entry name" value="Thioesterase"/>
    <property type="match status" value="1"/>
</dbReference>
<evidence type="ECO:0000259" key="3">
    <source>
        <dbReference type="PROSITE" id="PS50075"/>
    </source>
</evidence>
<dbReference type="PANTHER" id="PTHR24096">
    <property type="entry name" value="LONG-CHAIN-FATTY-ACID--COA LIGASE"/>
    <property type="match status" value="1"/>
</dbReference>
<reference evidence="4" key="1">
    <citation type="journal article" date="2023" name="Genome Biol. Evol.">
        <title>First Whole Genome Sequence and Flow Cytometry Genome Size Data for the Lichen-Forming Fungus Ramalina farinacea (Ascomycota).</title>
        <authorList>
            <person name="Llewellyn T."/>
            <person name="Mian S."/>
            <person name="Hill R."/>
            <person name="Leitch I.J."/>
            <person name="Gaya E."/>
        </authorList>
    </citation>
    <scope>NUCLEOTIDE SEQUENCE</scope>
    <source>
        <strain evidence="4">LIQ254RAFAR</strain>
    </source>
</reference>